<dbReference type="PANTHER" id="PTHR22870:SF350">
    <property type="entry name" value="F12P19.9 PROTEIN"/>
    <property type="match status" value="1"/>
</dbReference>
<dbReference type="InterPro" id="IPR009091">
    <property type="entry name" value="RCC1/BLIP-II"/>
</dbReference>
<dbReference type="PROSITE" id="PS50012">
    <property type="entry name" value="RCC1_3"/>
    <property type="match status" value="1"/>
</dbReference>
<evidence type="ECO:0000256" key="2">
    <source>
        <dbReference type="PROSITE-ProRule" id="PRU00235"/>
    </source>
</evidence>
<reference evidence="3 4" key="1">
    <citation type="journal article" date="2023" name="G3 (Bethesda)">
        <title>A chromosome-length genome assembly and annotation of blackberry (Rubus argutus, cv. 'Hillquist').</title>
        <authorList>
            <person name="Bruna T."/>
            <person name="Aryal R."/>
            <person name="Dudchenko O."/>
            <person name="Sargent D.J."/>
            <person name="Mead D."/>
            <person name="Buti M."/>
            <person name="Cavallini A."/>
            <person name="Hytonen T."/>
            <person name="Andres J."/>
            <person name="Pham M."/>
            <person name="Weisz D."/>
            <person name="Mascagni F."/>
            <person name="Usai G."/>
            <person name="Natali L."/>
            <person name="Bassil N."/>
            <person name="Fernandez G.E."/>
            <person name="Lomsadze A."/>
            <person name="Armour M."/>
            <person name="Olukolu B."/>
            <person name="Poorten T."/>
            <person name="Britton C."/>
            <person name="Davik J."/>
            <person name="Ashrafi H."/>
            <person name="Aiden E.L."/>
            <person name="Borodovsky M."/>
            <person name="Worthington M."/>
        </authorList>
    </citation>
    <scope>NUCLEOTIDE SEQUENCE [LARGE SCALE GENOMIC DNA]</scope>
    <source>
        <strain evidence="3">PI 553951</strain>
    </source>
</reference>
<sequence>MTPLNILRSVAYVGALRFQKRVFLMAYLILLTDHLKKRGMCWGADYEDNVSNGFVSYAFGTSRIEKDNFLKDVMIWGENIGGNVEVCISTKGSWVKSVACGSWHIAVIIKINADRPRFNAIGGNLYTWGDGANGMLGLADHERKLVPTCVAHLVDNNFVQGYSSRMMTVALANQG</sequence>
<feature type="repeat" description="RCC1" evidence="2">
    <location>
        <begin position="123"/>
        <end position="174"/>
    </location>
</feature>
<accession>A0AAW1YPT2</accession>
<dbReference type="Proteomes" id="UP001457282">
    <property type="component" value="Unassembled WGS sequence"/>
</dbReference>
<dbReference type="Gene3D" id="2.130.10.30">
    <property type="entry name" value="Regulator of chromosome condensation 1/beta-lactamase-inhibitor protein II"/>
    <property type="match status" value="1"/>
</dbReference>
<proteinExistence type="predicted"/>
<protein>
    <submittedName>
        <fullName evidence="3">Uncharacterized protein</fullName>
    </submittedName>
</protein>
<dbReference type="InterPro" id="IPR051210">
    <property type="entry name" value="Ub_ligase/GEF_domain"/>
</dbReference>
<dbReference type="Pfam" id="PF00415">
    <property type="entry name" value="RCC1"/>
    <property type="match status" value="1"/>
</dbReference>
<gene>
    <name evidence="3" type="ORF">M0R45_006204</name>
</gene>
<evidence type="ECO:0000313" key="4">
    <source>
        <dbReference type="Proteomes" id="UP001457282"/>
    </source>
</evidence>
<organism evidence="3 4">
    <name type="scientific">Rubus argutus</name>
    <name type="common">Southern blackberry</name>
    <dbReference type="NCBI Taxonomy" id="59490"/>
    <lineage>
        <taxon>Eukaryota</taxon>
        <taxon>Viridiplantae</taxon>
        <taxon>Streptophyta</taxon>
        <taxon>Embryophyta</taxon>
        <taxon>Tracheophyta</taxon>
        <taxon>Spermatophyta</taxon>
        <taxon>Magnoliopsida</taxon>
        <taxon>eudicotyledons</taxon>
        <taxon>Gunneridae</taxon>
        <taxon>Pentapetalae</taxon>
        <taxon>rosids</taxon>
        <taxon>fabids</taxon>
        <taxon>Rosales</taxon>
        <taxon>Rosaceae</taxon>
        <taxon>Rosoideae</taxon>
        <taxon>Rosoideae incertae sedis</taxon>
        <taxon>Rubus</taxon>
    </lineage>
</organism>
<evidence type="ECO:0000256" key="1">
    <source>
        <dbReference type="ARBA" id="ARBA00022737"/>
    </source>
</evidence>
<dbReference type="EMBL" id="JBEDUW010000001">
    <property type="protein sequence ID" value="KAK9950732.1"/>
    <property type="molecule type" value="Genomic_DNA"/>
</dbReference>
<dbReference type="SUPFAM" id="SSF50985">
    <property type="entry name" value="RCC1/BLIP-II"/>
    <property type="match status" value="1"/>
</dbReference>
<dbReference type="PANTHER" id="PTHR22870">
    <property type="entry name" value="REGULATOR OF CHROMOSOME CONDENSATION"/>
    <property type="match status" value="1"/>
</dbReference>
<evidence type="ECO:0000313" key="3">
    <source>
        <dbReference type="EMBL" id="KAK9950732.1"/>
    </source>
</evidence>
<name>A0AAW1YPT2_RUBAR</name>
<keyword evidence="4" id="KW-1185">Reference proteome</keyword>
<keyword evidence="1" id="KW-0677">Repeat</keyword>
<comment type="caution">
    <text evidence="3">The sequence shown here is derived from an EMBL/GenBank/DDBJ whole genome shotgun (WGS) entry which is preliminary data.</text>
</comment>
<dbReference type="InterPro" id="IPR000408">
    <property type="entry name" value="Reg_chr_condens"/>
</dbReference>
<dbReference type="AlphaFoldDB" id="A0AAW1YPT2"/>